<dbReference type="Proteomes" id="UP001431209">
    <property type="component" value="Unassembled WGS sequence"/>
</dbReference>
<evidence type="ECO:0000256" key="1">
    <source>
        <dbReference type="SAM" id="MobiDB-lite"/>
    </source>
</evidence>
<evidence type="ECO:0000313" key="3">
    <source>
        <dbReference type="Proteomes" id="UP001431209"/>
    </source>
</evidence>
<protein>
    <submittedName>
        <fullName evidence="2">Uncharacterized protein</fullName>
    </submittedName>
</protein>
<dbReference type="EMBL" id="JAOPGA020001632">
    <property type="protein sequence ID" value="KAL0490057.1"/>
    <property type="molecule type" value="Genomic_DNA"/>
</dbReference>
<sequence>MAQRGWTDIYYGKEPEGDVEKFLETLSNVSNPKINFKSKKKKKLRKQVSGEQSDIEREVEQEEKALRREYGTVPKGIVQPDNKMDTKLNIRRETRKDFYERLPKLMAAVYIEKTIITPLLPEKRNRRVGFGENEETTVEQIDKRRRATRKLTPVPSTNLPEDPKTAVSIDRLTMDLSEEDWLAYNNIRFKTYSTTAMRKLRQKLEDHSI</sequence>
<gene>
    <name evidence="2" type="ORF">AKO1_009385</name>
</gene>
<dbReference type="AlphaFoldDB" id="A0AAW2ZN14"/>
<comment type="caution">
    <text evidence="2">The sequence shown here is derived from an EMBL/GenBank/DDBJ whole genome shotgun (WGS) entry which is preliminary data.</text>
</comment>
<organism evidence="2 3">
    <name type="scientific">Acrasis kona</name>
    <dbReference type="NCBI Taxonomy" id="1008807"/>
    <lineage>
        <taxon>Eukaryota</taxon>
        <taxon>Discoba</taxon>
        <taxon>Heterolobosea</taxon>
        <taxon>Tetramitia</taxon>
        <taxon>Eutetramitia</taxon>
        <taxon>Acrasidae</taxon>
        <taxon>Acrasis</taxon>
    </lineage>
</organism>
<evidence type="ECO:0000313" key="2">
    <source>
        <dbReference type="EMBL" id="KAL0490057.1"/>
    </source>
</evidence>
<proteinExistence type="predicted"/>
<keyword evidence="3" id="KW-1185">Reference proteome</keyword>
<feature type="compositionally biased region" description="Basic residues" evidence="1">
    <location>
        <begin position="37"/>
        <end position="46"/>
    </location>
</feature>
<name>A0AAW2ZN14_9EUKA</name>
<accession>A0AAW2ZN14</accession>
<feature type="region of interest" description="Disordered" evidence="1">
    <location>
        <begin position="37"/>
        <end position="59"/>
    </location>
</feature>
<reference evidence="2 3" key="1">
    <citation type="submission" date="2024-03" db="EMBL/GenBank/DDBJ databases">
        <title>The Acrasis kona genome and developmental transcriptomes reveal deep origins of eukaryotic multicellular pathways.</title>
        <authorList>
            <person name="Sheikh S."/>
            <person name="Fu C.-J."/>
            <person name="Brown M.W."/>
            <person name="Baldauf S.L."/>
        </authorList>
    </citation>
    <scope>NUCLEOTIDE SEQUENCE [LARGE SCALE GENOMIC DNA]</scope>
    <source>
        <strain evidence="2 3">ATCC MYA-3509</strain>
    </source>
</reference>